<reference evidence="3" key="1">
    <citation type="submission" date="2016-10" db="EMBL/GenBank/DDBJ databases">
        <authorList>
            <person name="Varghese N."/>
            <person name="Submissions S."/>
        </authorList>
    </citation>
    <scope>NUCLEOTIDE SEQUENCE [LARGE SCALE GENOMIC DNA]</scope>
    <source>
        <strain evidence="3">KHC7</strain>
    </source>
</reference>
<dbReference type="Proteomes" id="UP000199355">
    <property type="component" value="Unassembled WGS sequence"/>
</dbReference>
<gene>
    <name evidence="2" type="ORF">SAMN05192586_11348</name>
</gene>
<evidence type="ECO:0008006" key="4">
    <source>
        <dbReference type="Google" id="ProtNLM"/>
    </source>
</evidence>
<dbReference type="AlphaFoldDB" id="A0A1G7NXH3"/>
<dbReference type="OrthoDB" id="5471239at2"/>
<sequence>MNATLLFVLLGVFSLLELAILGGVLFFYLRLRRSEALVNALQGNQQSLLQRIEMNARLEREIVGTFAQRQAELRDLDAKLEARAQDLRRLLEQAEGISRSPRFLREIILNGRKKGLSPRQIAKNAGLSLDEVELILAQEAATV</sequence>
<evidence type="ECO:0000313" key="3">
    <source>
        <dbReference type="Proteomes" id="UP000199355"/>
    </source>
</evidence>
<keyword evidence="1" id="KW-0812">Transmembrane</keyword>
<evidence type="ECO:0000256" key="1">
    <source>
        <dbReference type="SAM" id="Phobius"/>
    </source>
</evidence>
<dbReference type="STRING" id="571438.SAMN05192586_11348"/>
<feature type="transmembrane region" description="Helical" evidence="1">
    <location>
        <begin position="6"/>
        <end position="29"/>
    </location>
</feature>
<name>A0A1G7NXH3_9BACT</name>
<keyword evidence="1" id="KW-1133">Transmembrane helix</keyword>
<keyword evidence="1" id="KW-0472">Membrane</keyword>
<protein>
    <recommendedName>
        <fullName evidence="4">DUF2802 domain-containing protein</fullName>
    </recommendedName>
</protein>
<organism evidence="2 3">
    <name type="scientific">Desulfovibrio legallii</name>
    <dbReference type="NCBI Taxonomy" id="571438"/>
    <lineage>
        <taxon>Bacteria</taxon>
        <taxon>Pseudomonadati</taxon>
        <taxon>Thermodesulfobacteriota</taxon>
        <taxon>Desulfovibrionia</taxon>
        <taxon>Desulfovibrionales</taxon>
        <taxon>Desulfovibrionaceae</taxon>
        <taxon>Desulfovibrio</taxon>
    </lineage>
</organism>
<dbReference type="EMBL" id="FNBX01000013">
    <property type="protein sequence ID" value="SDF78704.1"/>
    <property type="molecule type" value="Genomic_DNA"/>
</dbReference>
<evidence type="ECO:0000313" key="2">
    <source>
        <dbReference type="EMBL" id="SDF78704.1"/>
    </source>
</evidence>
<accession>A0A1G7NXH3</accession>
<keyword evidence="3" id="KW-1185">Reference proteome</keyword>
<proteinExistence type="predicted"/>
<dbReference type="RefSeq" id="WP_092154363.1">
    <property type="nucleotide sequence ID" value="NZ_FNBX01000013.1"/>
</dbReference>